<name>A0ABR0F2F4_ZASCE</name>
<dbReference type="Proteomes" id="UP001305779">
    <property type="component" value="Unassembled WGS sequence"/>
</dbReference>
<dbReference type="EMBL" id="JAXOVC010000001">
    <property type="protein sequence ID" value="KAK4507465.1"/>
    <property type="molecule type" value="Genomic_DNA"/>
</dbReference>
<sequence length="506" mass="58208">MQSNINQYFRAAKGGIVRPKEDIVHKKDPVVEVHVDEHKPNPFNILPIEMNARIAELLYDDDDIHNFMRCCRSTHAAIEGNGLSFWRRRFLATFEKPSQPASNKDFKRMYLQRRMLNFHLVTFISGRTTPERECLEAIRDIIVDSFSEARDDAGAEYKSANLTYLERIFSACPSLLNCVLEPNMIPQTNRQGRGRSVQPDPLLQTLQVVLTPQLMRLDSELMHWRFPDSQMQAYNFRKIWKKSGGLALDMEFVLHQVNFWRYHMLRENESALCAAYCDLDASEYPRLWEKKLSNDPQAPTMPGRFWKGSYAFLEEDDLEELRENGNEAGAIQDEFCAEGRSFQDLELKFLDEGEETWPPVFEHHLGALSEPKVQYGKTRASKRGSSSPEPVDFTWESKSFRFGGSGDEAKEGFLADGWLNTLPAQNGVPGWQRLTMMKYFTDHNGAVDYEHGLWAYEGVVLPGGKIIVGRWWNPDGDSYSGPFILWCVDTPALLRQHEDETSSQQL</sequence>
<reference evidence="1 2" key="1">
    <citation type="journal article" date="2023" name="G3 (Bethesda)">
        <title>A chromosome-level genome assembly of Zasmidium syzygii isolated from banana leaves.</title>
        <authorList>
            <person name="van Westerhoven A.C."/>
            <person name="Mehrabi R."/>
            <person name="Talebi R."/>
            <person name="Steentjes M.B.F."/>
            <person name="Corcolon B."/>
            <person name="Chong P.A."/>
            <person name="Kema G.H.J."/>
            <person name="Seidl M.F."/>
        </authorList>
    </citation>
    <scope>NUCLEOTIDE SEQUENCE [LARGE SCALE GENOMIC DNA]</scope>
    <source>
        <strain evidence="1 2">P124</strain>
    </source>
</reference>
<dbReference type="SUPFAM" id="SSF81383">
    <property type="entry name" value="F-box domain"/>
    <property type="match status" value="1"/>
</dbReference>
<evidence type="ECO:0000313" key="2">
    <source>
        <dbReference type="Proteomes" id="UP001305779"/>
    </source>
</evidence>
<evidence type="ECO:0000313" key="1">
    <source>
        <dbReference type="EMBL" id="KAK4507465.1"/>
    </source>
</evidence>
<protein>
    <recommendedName>
        <fullName evidence="3">F-box domain-containing protein</fullName>
    </recommendedName>
</protein>
<proteinExistence type="predicted"/>
<evidence type="ECO:0008006" key="3">
    <source>
        <dbReference type="Google" id="ProtNLM"/>
    </source>
</evidence>
<dbReference type="InterPro" id="IPR036047">
    <property type="entry name" value="F-box-like_dom_sf"/>
</dbReference>
<gene>
    <name evidence="1" type="ORF">PRZ48_001200</name>
</gene>
<organism evidence="1 2">
    <name type="scientific">Zasmidium cellare</name>
    <name type="common">Wine cellar mold</name>
    <name type="synonym">Racodium cellare</name>
    <dbReference type="NCBI Taxonomy" id="395010"/>
    <lineage>
        <taxon>Eukaryota</taxon>
        <taxon>Fungi</taxon>
        <taxon>Dikarya</taxon>
        <taxon>Ascomycota</taxon>
        <taxon>Pezizomycotina</taxon>
        <taxon>Dothideomycetes</taxon>
        <taxon>Dothideomycetidae</taxon>
        <taxon>Mycosphaerellales</taxon>
        <taxon>Mycosphaerellaceae</taxon>
        <taxon>Zasmidium</taxon>
    </lineage>
</organism>
<comment type="caution">
    <text evidence="1">The sequence shown here is derived from an EMBL/GenBank/DDBJ whole genome shotgun (WGS) entry which is preliminary data.</text>
</comment>
<accession>A0ABR0F2F4</accession>
<keyword evidence="2" id="KW-1185">Reference proteome</keyword>